<dbReference type="HOGENOM" id="CLU_173439_0_0_1"/>
<dbReference type="OMA" id="NEMIWIC"/>
<proteinExistence type="predicted"/>
<sequence>MDRKDYLLHSEILATTAIFYEQMNKLDWVHSKNKYLPTLTYQDGLSTATMVTFLNGKVRVVQASCDPSQEYPKLNIALRAVHDLKMSCYNKAVFHEIVKWILCPPYPPRELPLRISRKA</sequence>
<evidence type="ECO:0000313" key="2">
    <source>
        <dbReference type="Proteomes" id="UP000002497"/>
    </source>
</evidence>
<accession>E9D757</accession>
<reference evidence="2" key="1">
    <citation type="journal article" date="2010" name="Genome Res.">
        <title>Population genomic sequencing of Coccidioides fungi reveals recent hybridization and transposon control.</title>
        <authorList>
            <person name="Neafsey D.E."/>
            <person name="Barker B.M."/>
            <person name="Sharpton T.J."/>
            <person name="Stajich J.E."/>
            <person name="Park D.J."/>
            <person name="Whiston E."/>
            <person name="Hung C.-Y."/>
            <person name="McMahan C."/>
            <person name="White J."/>
            <person name="Sykes S."/>
            <person name="Heiman D."/>
            <person name="Young S."/>
            <person name="Zeng Q."/>
            <person name="Abouelleil A."/>
            <person name="Aftuck L."/>
            <person name="Bessette D."/>
            <person name="Brown A."/>
            <person name="FitzGerald M."/>
            <person name="Lui A."/>
            <person name="Macdonald J.P."/>
            <person name="Priest M."/>
            <person name="Orbach M.J."/>
            <person name="Galgiani J.N."/>
            <person name="Kirkland T.N."/>
            <person name="Cole G.T."/>
            <person name="Birren B.W."/>
            <person name="Henn M.R."/>
            <person name="Taylor J.W."/>
            <person name="Rounsley S.D."/>
        </authorList>
    </citation>
    <scope>NUCLEOTIDE SEQUENCE [LARGE SCALE GENOMIC DNA]</scope>
    <source>
        <strain evidence="2">RMSCC 757 / Silveira</strain>
    </source>
</reference>
<gene>
    <name evidence="1" type="ORF">CPSG_05353</name>
</gene>
<dbReference type="VEuPathDB" id="FungiDB:CPSG_05353"/>
<evidence type="ECO:0000313" key="1">
    <source>
        <dbReference type="EMBL" id="EFW17716.1"/>
    </source>
</evidence>
<protein>
    <submittedName>
        <fullName evidence="1">Uncharacterized protein</fullName>
    </submittedName>
</protein>
<dbReference type="VEuPathDB" id="FungiDB:D8B26_004926"/>
<dbReference type="Proteomes" id="UP000002497">
    <property type="component" value="Unassembled WGS sequence"/>
</dbReference>
<dbReference type="AlphaFoldDB" id="E9D757"/>
<organism evidence="2">
    <name type="scientific">Coccidioides posadasii (strain RMSCC 757 / Silveira)</name>
    <name type="common">Valley fever fungus</name>
    <dbReference type="NCBI Taxonomy" id="443226"/>
    <lineage>
        <taxon>Eukaryota</taxon>
        <taxon>Fungi</taxon>
        <taxon>Dikarya</taxon>
        <taxon>Ascomycota</taxon>
        <taxon>Pezizomycotina</taxon>
        <taxon>Eurotiomycetes</taxon>
        <taxon>Eurotiomycetidae</taxon>
        <taxon>Onygenales</taxon>
        <taxon>Onygenaceae</taxon>
        <taxon>Coccidioides</taxon>
    </lineage>
</organism>
<keyword evidence="2" id="KW-1185">Reference proteome</keyword>
<reference evidence="2" key="2">
    <citation type="submission" date="2010-03" db="EMBL/GenBank/DDBJ databases">
        <title>The genome sequence of Coccidioides posadasii strain Silveira.</title>
        <authorList>
            <consortium name="The Broad Institute Genome Sequencing Center for Infectious Disease"/>
            <person name="Neafsey D."/>
            <person name="Orbach M."/>
            <person name="Henn M.R."/>
            <person name="Cole G.T."/>
            <person name="Galgiani J."/>
            <person name="Gardner M.J."/>
            <person name="Kirkland T.N."/>
            <person name="Taylor J.W."/>
            <person name="Young S.K."/>
            <person name="Zeng Q."/>
            <person name="Koehrsen M."/>
            <person name="Alvarado L."/>
            <person name="Berlin A."/>
            <person name="Borenstein D."/>
            <person name="Chapman S.B."/>
            <person name="Chen Z."/>
            <person name="Engels R."/>
            <person name="Freedman E."/>
            <person name="Gellesch M."/>
            <person name="Goldberg J."/>
            <person name="Griggs A."/>
            <person name="Gujja S."/>
            <person name="Heilman E."/>
            <person name="Heiman D."/>
            <person name="Howarth C."/>
            <person name="Jen D."/>
            <person name="Larson L."/>
            <person name="Mehta T."/>
            <person name="Neiman D."/>
            <person name="Park D."/>
            <person name="Pearson M."/>
            <person name="Richards J."/>
            <person name="Roberts A."/>
            <person name="Saif S."/>
            <person name="Shea T."/>
            <person name="Shenoy N."/>
            <person name="Sisk P."/>
            <person name="Stolte C."/>
            <person name="Sykes S."/>
            <person name="Walk T."/>
            <person name="White J."/>
            <person name="Yandava C."/>
            <person name="Haas B."/>
            <person name="Nusbaum C."/>
            <person name="Birren B."/>
        </authorList>
    </citation>
    <scope>NUCLEOTIDE SEQUENCE [LARGE SCALE GENOMIC DNA]</scope>
    <source>
        <strain evidence="2">RMSCC 757 / Silveira</strain>
    </source>
</reference>
<dbReference type="EMBL" id="GL636493">
    <property type="protein sequence ID" value="EFW17716.1"/>
    <property type="molecule type" value="Genomic_DNA"/>
</dbReference>
<name>E9D757_COCPS</name>